<protein>
    <recommendedName>
        <fullName evidence="4">DUF2127 domain-containing protein</fullName>
    </recommendedName>
</protein>
<evidence type="ECO:0000256" key="1">
    <source>
        <dbReference type="SAM" id="Phobius"/>
    </source>
</evidence>
<dbReference type="InterPro" id="IPR014591">
    <property type="entry name" value="UCP034455"/>
</dbReference>
<evidence type="ECO:0008006" key="4">
    <source>
        <dbReference type="Google" id="ProtNLM"/>
    </source>
</evidence>
<dbReference type="AlphaFoldDB" id="A0A917W685"/>
<keyword evidence="1" id="KW-0472">Membrane</keyword>
<dbReference type="EMBL" id="BMMZ01000006">
    <property type="protein sequence ID" value="GGL67553.1"/>
    <property type="molecule type" value="Genomic_DNA"/>
</dbReference>
<sequence>MSVFRPQNWLDRLFAISIILKGLDGLGELIAGLFLLFVRPRTVNRIVVVLTRGELREDPRDFVATHLVAAAHRLDVHSLLFVAIYLLAHGVIKVVLVAALLRNRFWAYPWMLVALIAFIAYQAYEIVIEPRISLILLTIFDIIVVLLTWREYRVQKQRRAPTD</sequence>
<dbReference type="RefSeq" id="WP_188895938.1">
    <property type="nucleotide sequence ID" value="NZ_BMMZ01000006.1"/>
</dbReference>
<comment type="caution">
    <text evidence="2">The sequence shown here is derived from an EMBL/GenBank/DDBJ whole genome shotgun (WGS) entry which is preliminary data.</text>
</comment>
<evidence type="ECO:0000313" key="3">
    <source>
        <dbReference type="Proteomes" id="UP000613840"/>
    </source>
</evidence>
<name>A0A917W685_9ACTN</name>
<keyword evidence="1" id="KW-1133">Transmembrane helix</keyword>
<reference evidence="2" key="2">
    <citation type="submission" date="2020-09" db="EMBL/GenBank/DDBJ databases">
        <authorList>
            <person name="Sun Q."/>
            <person name="Zhou Y."/>
        </authorList>
    </citation>
    <scope>NUCLEOTIDE SEQUENCE</scope>
    <source>
        <strain evidence="2">CGMCC 4.7306</strain>
    </source>
</reference>
<accession>A0A917W685</accession>
<evidence type="ECO:0000313" key="2">
    <source>
        <dbReference type="EMBL" id="GGL67553.1"/>
    </source>
</evidence>
<dbReference type="Pfam" id="PF09900">
    <property type="entry name" value="DUF2127"/>
    <property type="match status" value="1"/>
</dbReference>
<feature type="transmembrane region" description="Helical" evidence="1">
    <location>
        <begin position="130"/>
        <end position="149"/>
    </location>
</feature>
<dbReference type="InterPro" id="IPR021125">
    <property type="entry name" value="DUF2127"/>
</dbReference>
<organism evidence="2 3">
    <name type="scientific">Microlunatus endophyticus</name>
    <dbReference type="NCBI Taxonomy" id="1716077"/>
    <lineage>
        <taxon>Bacteria</taxon>
        <taxon>Bacillati</taxon>
        <taxon>Actinomycetota</taxon>
        <taxon>Actinomycetes</taxon>
        <taxon>Propionibacteriales</taxon>
        <taxon>Propionibacteriaceae</taxon>
        <taxon>Microlunatus</taxon>
    </lineage>
</organism>
<proteinExistence type="predicted"/>
<gene>
    <name evidence="2" type="ORF">GCM10011575_27580</name>
</gene>
<dbReference type="PIRSF" id="PIRSF034455">
    <property type="entry name" value="UCP034455"/>
    <property type="match status" value="1"/>
</dbReference>
<reference evidence="2" key="1">
    <citation type="journal article" date="2014" name="Int. J. Syst. Evol. Microbiol.">
        <title>Complete genome sequence of Corynebacterium casei LMG S-19264T (=DSM 44701T), isolated from a smear-ripened cheese.</title>
        <authorList>
            <consortium name="US DOE Joint Genome Institute (JGI-PGF)"/>
            <person name="Walter F."/>
            <person name="Albersmeier A."/>
            <person name="Kalinowski J."/>
            <person name="Ruckert C."/>
        </authorList>
    </citation>
    <scope>NUCLEOTIDE SEQUENCE</scope>
    <source>
        <strain evidence="2">CGMCC 4.7306</strain>
    </source>
</reference>
<keyword evidence="1" id="KW-0812">Transmembrane</keyword>
<feature type="transmembrane region" description="Helical" evidence="1">
    <location>
        <begin position="107"/>
        <end position="124"/>
    </location>
</feature>
<keyword evidence="3" id="KW-1185">Reference proteome</keyword>
<feature type="transmembrane region" description="Helical" evidence="1">
    <location>
        <begin position="79"/>
        <end position="100"/>
    </location>
</feature>
<dbReference type="Proteomes" id="UP000613840">
    <property type="component" value="Unassembled WGS sequence"/>
</dbReference>
<feature type="transmembrane region" description="Helical" evidence="1">
    <location>
        <begin position="12"/>
        <end position="38"/>
    </location>
</feature>